<dbReference type="EMBL" id="FQZP01000001">
    <property type="protein sequence ID" value="SHI37326.1"/>
    <property type="molecule type" value="Genomic_DNA"/>
</dbReference>
<feature type="transmembrane region" description="Helical" evidence="7">
    <location>
        <begin position="291"/>
        <end position="311"/>
    </location>
</feature>
<dbReference type="NCBIfam" id="NF037979">
    <property type="entry name" value="Na_transp"/>
    <property type="match status" value="1"/>
</dbReference>
<feature type="transmembrane region" description="Helical" evidence="7">
    <location>
        <begin position="174"/>
        <end position="197"/>
    </location>
</feature>
<name>A0A1M6ALI3_9FIRM</name>
<evidence type="ECO:0000256" key="6">
    <source>
        <dbReference type="RuleBase" id="RU003732"/>
    </source>
</evidence>
<keyword evidence="6" id="KW-0769">Symport</keyword>
<comment type="similarity">
    <text evidence="6">Belongs to the sodium:neurotransmitter symporter (SNF) (TC 2.A.22) family.</text>
</comment>
<reference evidence="8 9" key="1">
    <citation type="submission" date="2016-11" db="EMBL/GenBank/DDBJ databases">
        <authorList>
            <person name="Varghese N."/>
            <person name="Submissions S."/>
        </authorList>
    </citation>
    <scope>NUCLEOTIDE SEQUENCE [LARGE SCALE GENOMIC DNA]</scope>
    <source>
        <strain evidence="8 9">DSM 19027</strain>
    </source>
</reference>
<comment type="subcellular location">
    <subcellularLocation>
        <location evidence="1">Membrane</location>
        <topology evidence="1">Multi-pass membrane protein</topology>
    </subcellularLocation>
</comment>
<evidence type="ECO:0000256" key="2">
    <source>
        <dbReference type="ARBA" id="ARBA00022448"/>
    </source>
</evidence>
<dbReference type="Pfam" id="PF00209">
    <property type="entry name" value="SNF"/>
    <property type="match status" value="2"/>
</dbReference>
<dbReference type="PANTHER" id="PTHR42948:SF1">
    <property type="entry name" value="TRANSPORTER"/>
    <property type="match status" value="1"/>
</dbReference>
<dbReference type="GO" id="GO:0016020">
    <property type="term" value="C:membrane"/>
    <property type="evidence" value="ECO:0007669"/>
    <property type="project" value="UniProtKB-SubCell"/>
</dbReference>
<dbReference type="InterPro" id="IPR000175">
    <property type="entry name" value="Na/ntran_symport"/>
</dbReference>
<dbReference type="SUPFAM" id="SSF161070">
    <property type="entry name" value="SNF-like"/>
    <property type="match status" value="1"/>
</dbReference>
<dbReference type="AlphaFoldDB" id="A0A1M6ALI3"/>
<feature type="transmembrane region" description="Helical" evidence="7">
    <location>
        <begin position="342"/>
        <end position="362"/>
    </location>
</feature>
<feature type="transmembrane region" description="Helical" evidence="7">
    <location>
        <begin position="247"/>
        <end position="270"/>
    </location>
</feature>
<dbReference type="InterPro" id="IPR037272">
    <property type="entry name" value="SNS_sf"/>
</dbReference>
<proteinExistence type="inferred from homology"/>
<dbReference type="CDD" id="cd10336">
    <property type="entry name" value="SLC6sbd_Tyt1-Like"/>
    <property type="match status" value="1"/>
</dbReference>
<feature type="transmembrane region" description="Helical" evidence="7">
    <location>
        <begin position="79"/>
        <end position="99"/>
    </location>
</feature>
<evidence type="ECO:0000256" key="3">
    <source>
        <dbReference type="ARBA" id="ARBA00022692"/>
    </source>
</evidence>
<feature type="transmembrane region" description="Helical" evidence="7">
    <location>
        <begin position="209"/>
        <end position="227"/>
    </location>
</feature>
<feature type="transmembrane region" description="Helical" evidence="7">
    <location>
        <begin position="383"/>
        <end position="403"/>
    </location>
</feature>
<evidence type="ECO:0000256" key="7">
    <source>
        <dbReference type="SAM" id="Phobius"/>
    </source>
</evidence>
<dbReference type="InterPro" id="IPR047218">
    <property type="entry name" value="YocR/YhdH-like"/>
</dbReference>
<dbReference type="PROSITE" id="PS50267">
    <property type="entry name" value="NA_NEUROTRAN_SYMP_3"/>
    <property type="match status" value="1"/>
</dbReference>
<evidence type="ECO:0000313" key="9">
    <source>
        <dbReference type="Proteomes" id="UP000324781"/>
    </source>
</evidence>
<protein>
    <recommendedName>
        <fullName evidence="6">Transporter</fullName>
    </recommendedName>
</protein>
<organism evidence="8 9">
    <name type="scientific">Thermoclostridium caenicola</name>
    <dbReference type="NCBI Taxonomy" id="659425"/>
    <lineage>
        <taxon>Bacteria</taxon>
        <taxon>Bacillati</taxon>
        <taxon>Bacillota</taxon>
        <taxon>Clostridia</taxon>
        <taxon>Eubacteriales</taxon>
        <taxon>Oscillospiraceae</taxon>
        <taxon>Thermoclostridium</taxon>
    </lineage>
</organism>
<dbReference type="PROSITE" id="PS00610">
    <property type="entry name" value="NA_NEUROTRAN_SYMP_1"/>
    <property type="match status" value="1"/>
</dbReference>
<evidence type="ECO:0000256" key="5">
    <source>
        <dbReference type="ARBA" id="ARBA00023136"/>
    </source>
</evidence>
<evidence type="ECO:0000256" key="1">
    <source>
        <dbReference type="ARBA" id="ARBA00004141"/>
    </source>
</evidence>
<dbReference type="PANTHER" id="PTHR42948">
    <property type="entry name" value="TRANSPORTER"/>
    <property type="match status" value="1"/>
</dbReference>
<keyword evidence="9" id="KW-1185">Reference proteome</keyword>
<keyword evidence="5 7" id="KW-0472">Membrane</keyword>
<sequence>MIQWYIVIDRISRFIRSFSPGSSKSLLKDVVTLTEKTGTKDSRSSFTGSFGYVMATAASAVGLGNIWRFPYLAARYGGGIFLIVYLVLVVTFGHAMLMSETALGRMTRKSPVGAFQSFGNSLPLRFGGWINAIIPMLIVPYYAFIGGWIIKYLYEYFAGNTVALAGDNYFTDFITSFSSAEICFIIFTVLTFLVVLLGVGNGVEKASKVLMPILILLAIVIVVYTIAQPGALEGVRYFLIPNFRKFSWMTLVAAMGQMFYSLSIAMGVLYTYGSYLKKDGDIEKTSRLVEGFDTGVSMLAGLMIIPAVFAFSGGSEDSIQSGPFLMFVTIPKVFENMGLVDIPGIVFFLMVLFAALTSSISMMESGVSTFMDQTGWSRGKCSVLMGMIMLLLGTACALGYSVWSSVQPLGMSILDLFDFLTNSILMPIAALSTCLLIIKKAGIRTVVEEIRSSSRFRSQRTYTFLYGTYPPSYCL</sequence>
<keyword evidence="3 6" id="KW-0812">Transmembrane</keyword>
<evidence type="ECO:0000313" key="8">
    <source>
        <dbReference type="EMBL" id="SHI37326.1"/>
    </source>
</evidence>
<feature type="transmembrane region" description="Helical" evidence="7">
    <location>
        <begin position="129"/>
        <end position="154"/>
    </location>
</feature>
<feature type="transmembrane region" description="Helical" evidence="7">
    <location>
        <begin position="50"/>
        <end position="67"/>
    </location>
</feature>
<evidence type="ECO:0000256" key="4">
    <source>
        <dbReference type="ARBA" id="ARBA00022989"/>
    </source>
</evidence>
<dbReference type="PRINTS" id="PR00176">
    <property type="entry name" value="NANEUSMPORT"/>
</dbReference>
<gene>
    <name evidence="8" type="ORF">SAMN05444373_100182</name>
</gene>
<feature type="transmembrane region" description="Helical" evidence="7">
    <location>
        <begin position="419"/>
        <end position="438"/>
    </location>
</feature>
<accession>A0A1M6ALI3</accession>
<keyword evidence="4 7" id="KW-1133">Transmembrane helix</keyword>
<keyword evidence="2 6" id="KW-0813">Transport</keyword>
<dbReference type="Proteomes" id="UP000324781">
    <property type="component" value="Unassembled WGS sequence"/>
</dbReference>
<dbReference type="GO" id="GO:0015293">
    <property type="term" value="F:symporter activity"/>
    <property type="evidence" value="ECO:0007669"/>
    <property type="project" value="UniProtKB-KW"/>
</dbReference>